<dbReference type="Proteomes" id="UP001565283">
    <property type="component" value="Unassembled WGS sequence"/>
</dbReference>
<proteinExistence type="predicted"/>
<organism evidence="2 3">
    <name type="scientific">Lactococcus ileimucosae</name>
    <dbReference type="NCBI Taxonomy" id="2941329"/>
    <lineage>
        <taxon>Bacteria</taxon>
        <taxon>Bacillati</taxon>
        <taxon>Bacillota</taxon>
        <taxon>Bacilli</taxon>
        <taxon>Lactobacillales</taxon>
        <taxon>Streptococcaceae</taxon>
        <taxon>Lactococcus</taxon>
    </lineage>
</organism>
<protein>
    <submittedName>
        <fullName evidence="2">Uncharacterized protein</fullName>
    </submittedName>
</protein>
<feature type="compositionally biased region" description="Low complexity" evidence="1">
    <location>
        <begin position="27"/>
        <end position="36"/>
    </location>
</feature>
<evidence type="ECO:0000256" key="1">
    <source>
        <dbReference type="SAM" id="MobiDB-lite"/>
    </source>
</evidence>
<dbReference type="EMBL" id="JBCLSH010000024">
    <property type="protein sequence ID" value="MEY8443976.1"/>
    <property type="molecule type" value="Genomic_DNA"/>
</dbReference>
<sequence length="89" mass="9602">MVRQSSDLATAQAGAAGFKKIGRRSSRSTSISKSNIGAMKRGTRLSNDLVKTFSKLESGVSKQAQKIPKLAQAIESRDIRDCTRFGGTR</sequence>
<name>A0ABV4D360_9LACT</name>
<evidence type="ECO:0000313" key="2">
    <source>
        <dbReference type="EMBL" id="MEY8443976.1"/>
    </source>
</evidence>
<reference evidence="2 3" key="1">
    <citation type="submission" date="2024-03" db="EMBL/GenBank/DDBJ databases">
        <title>Mouse gut bacterial collection (mGBC) of GemPharmatech.</title>
        <authorList>
            <person name="He Y."/>
            <person name="Dong L."/>
            <person name="Wu D."/>
            <person name="Gao X."/>
            <person name="Lin Z."/>
        </authorList>
    </citation>
    <scope>NUCLEOTIDE SEQUENCE [LARGE SCALE GENOMIC DNA]</scope>
    <source>
        <strain evidence="2 3">61-15</strain>
    </source>
</reference>
<feature type="region of interest" description="Disordered" evidence="1">
    <location>
        <begin position="1"/>
        <end position="39"/>
    </location>
</feature>
<evidence type="ECO:0000313" key="3">
    <source>
        <dbReference type="Proteomes" id="UP001565283"/>
    </source>
</evidence>
<accession>A0ABV4D360</accession>
<comment type="caution">
    <text evidence="2">The sequence shown here is derived from an EMBL/GenBank/DDBJ whole genome shotgun (WGS) entry which is preliminary data.</text>
</comment>
<gene>
    <name evidence="2" type="ORF">AALA52_06955</name>
</gene>
<dbReference type="RefSeq" id="WP_369948491.1">
    <property type="nucleotide sequence ID" value="NZ_JBCLSH010000024.1"/>
</dbReference>
<keyword evidence="3" id="KW-1185">Reference proteome</keyword>